<name>A0A2H1VIV1_SPOFR</name>
<proteinExistence type="predicted"/>
<dbReference type="EMBL" id="ODYU01002805">
    <property type="protein sequence ID" value="SOQ40758.1"/>
    <property type="molecule type" value="Genomic_DNA"/>
</dbReference>
<dbReference type="AlphaFoldDB" id="A0A2H1VIV1"/>
<evidence type="ECO:0000313" key="1">
    <source>
        <dbReference type="EMBL" id="SOQ40758.1"/>
    </source>
</evidence>
<gene>
    <name evidence="1" type="ORF">SFRICE_018245</name>
</gene>
<reference evidence="1" key="1">
    <citation type="submission" date="2016-07" db="EMBL/GenBank/DDBJ databases">
        <authorList>
            <person name="Bretaudeau A."/>
        </authorList>
    </citation>
    <scope>NUCLEOTIDE SEQUENCE</scope>
    <source>
        <strain evidence="1">Rice</strain>
        <tissue evidence="1">Whole body</tissue>
    </source>
</reference>
<sequence>MRHPDPKHQFVDHTYVVLLRAGIGPATRCTAASCPATAPVNSSYAMRDESRQKLYSYGDFKVKWILYETRDQSQLRMGAMVIYYTCRKVFMYVIQSSREDHTESKQ</sequence>
<organism evidence="1">
    <name type="scientific">Spodoptera frugiperda</name>
    <name type="common">Fall armyworm</name>
    <dbReference type="NCBI Taxonomy" id="7108"/>
    <lineage>
        <taxon>Eukaryota</taxon>
        <taxon>Metazoa</taxon>
        <taxon>Ecdysozoa</taxon>
        <taxon>Arthropoda</taxon>
        <taxon>Hexapoda</taxon>
        <taxon>Insecta</taxon>
        <taxon>Pterygota</taxon>
        <taxon>Neoptera</taxon>
        <taxon>Endopterygota</taxon>
        <taxon>Lepidoptera</taxon>
        <taxon>Glossata</taxon>
        <taxon>Ditrysia</taxon>
        <taxon>Noctuoidea</taxon>
        <taxon>Noctuidae</taxon>
        <taxon>Amphipyrinae</taxon>
        <taxon>Spodoptera</taxon>
    </lineage>
</organism>
<protein>
    <submittedName>
        <fullName evidence="1">SFRICE_018245</fullName>
    </submittedName>
</protein>
<accession>A0A2H1VIV1</accession>